<keyword evidence="6 9" id="KW-0067">ATP-binding</keyword>
<dbReference type="RefSeq" id="WP_345481428.1">
    <property type="nucleotide sequence ID" value="NZ_BAABLP010000004.1"/>
</dbReference>
<keyword evidence="7" id="KW-0472">Membrane</keyword>
<dbReference type="Pfam" id="PF00005">
    <property type="entry name" value="ABC_tran"/>
    <property type="match status" value="1"/>
</dbReference>
<dbReference type="InterPro" id="IPR003593">
    <property type="entry name" value="AAA+_ATPase"/>
</dbReference>
<reference evidence="10" key="1">
    <citation type="journal article" date="2019" name="Int. J. Syst. Evol. Microbiol.">
        <title>The Global Catalogue of Microorganisms (GCM) 10K type strain sequencing project: providing services to taxonomists for standard genome sequencing and annotation.</title>
        <authorList>
            <consortium name="The Broad Institute Genomics Platform"/>
            <consortium name="The Broad Institute Genome Sequencing Center for Infectious Disease"/>
            <person name="Wu L."/>
            <person name="Ma J."/>
        </authorList>
    </citation>
    <scope>NUCLEOTIDE SEQUENCE [LARGE SCALE GENOMIC DNA]</scope>
    <source>
        <strain evidence="10">JCM 19015</strain>
    </source>
</reference>
<dbReference type="Proteomes" id="UP001500121">
    <property type="component" value="Unassembled WGS sequence"/>
</dbReference>
<evidence type="ECO:0000256" key="7">
    <source>
        <dbReference type="ARBA" id="ARBA00023136"/>
    </source>
</evidence>
<name>A0ABP8Z9J3_9MICO</name>
<dbReference type="SUPFAM" id="SSF52540">
    <property type="entry name" value="P-loop containing nucleoside triphosphate hydrolases"/>
    <property type="match status" value="1"/>
</dbReference>
<evidence type="ECO:0000256" key="6">
    <source>
        <dbReference type="ARBA" id="ARBA00022840"/>
    </source>
</evidence>
<sequence length="265" mass="27673">MTLVVRDLVIRFGGRTVVDGVDFTVPDGARFGVIGGSGSGKSLTVLAILGLLPEGASATGSIALDGVELLGMRERELARIRGRRIGTVLQDPQTALDPLRTIGRQLAEPARLHGAVSRRGARAEAVRLASLVRLPEPERIVDRYPHQLSGGQRQRVAIGMALALSPAVLLVDEPTTALDVTTQAEVLSLFDRLVAETGASLVFVTHDLAVLARISTEVLVLSAGRAVESGPVDRLLAAPQHPVTAGLVAAARATSFTASGPEDPA</sequence>
<keyword evidence="3" id="KW-0813">Transport</keyword>
<proteinExistence type="inferred from homology"/>
<dbReference type="GO" id="GO:0005524">
    <property type="term" value="F:ATP binding"/>
    <property type="evidence" value="ECO:0007669"/>
    <property type="project" value="UniProtKB-KW"/>
</dbReference>
<dbReference type="Gene3D" id="3.40.50.300">
    <property type="entry name" value="P-loop containing nucleotide triphosphate hydrolases"/>
    <property type="match status" value="1"/>
</dbReference>
<dbReference type="InterPro" id="IPR017871">
    <property type="entry name" value="ABC_transporter-like_CS"/>
</dbReference>
<dbReference type="EMBL" id="BAABLP010000004">
    <property type="protein sequence ID" value="GAA4750543.1"/>
    <property type="molecule type" value="Genomic_DNA"/>
</dbReference>
<dbReference type="InterPro" id="IPR003439">
    <property type="entry name" value="ABC_transporter-like_ATP-bd"/>
</dbReference>
<dbReference type="SMART" id="SM00382">
    <property type="entry name" value="AAA"/>
    <property type="match status" value="1"/>
</dbReference>
<dbReference type="PROSITE" id="PS50893">
    <property type="entry name" value="ABC_TRANSPORTER_2"/>
    <property type="match status" value="1"/>
</dbReference>
<comment type="similarity">
    <text evidence="2">Belongs to the ABC transporter superfamily.</text>
</comment>
<dbReference type="InterPro" id="IPR027417">
    <property type="entry name" value="P-loop_NTPase"/>
</dbReference>
<evidence type="ECO:0000256" key="5">
    <source>
        <dbReference type="ARBA" id="ARBA00022741"/>
    </source>
</evidence>
<comment type="subcellular location">
    <subcellularLocation>
        <location evidence="1">Cell membrane</location>
        <topology evidence="1">Peripheral membrane protein</topology>
    </subcellularLocation>
</comment>
<accession>A0ABP8Z9J3</accession>
<evidence type="ECO:0000256" key="1">
    <source>
        <dbReference type="ARBA" id="ARBA00004202"/>
    </source>
</evidence>
<comment type="caution">
    <text evidence="9">The sequence shown here is derived from an EMBL/GenBank/DDBJ whole genome shotgun (WGS) entry which is preliminary data.</text>
</comment>
<dbReference type="CDD" id="cd03257">
    <property type="entry name" value="ABC_NikE_OppD_transporters"/>
    <property type="match status" value="1"/>
</dbReference>
<evidence type="ECO:0000313" key="10">
    <source>
        <dbReference type="Proteomes" id="UP001500121"/>
    </source>
</evidence>
<dbReference type="InterPro" id="IPR050388">
    <property type="entry name" value="ABC_Ni/Peptide_Import"/>
</dbReference>
<evidence type="ECO:0000313" key="9">
    <source>
        <dbReference type="EMBL" id="GAA4750543.1"/>
    </source>
</evidence>
<keyword evidence="5" id="KW-0547">Nucleotide-binding</keyword>
<evidence type="ECO:0000256" key="3">
    <source>
        <dbReference type="ARBA" id="ARBA00022448"/>
    </source>
</evidence>
<gene>
    <name evidence="9" type="ORF">GCM10025783_23830</name>
</gene>
<dbReference type="PANTHER" id="PTHR43297:SF2">
    <property type="entry name" value="DIPEPTIDE TRANSPORT ATP-BINDING PROTEIN DPPD"/>
    <property type="match status" value="1"/>
</dbReference>
<keyword evidence="10" id="KW-1185">Reference proteome</keyword>
<evidence type="ECO:0000259" key="8">
    <source>
        <dbReference type="PROSITE" id="PS50893"/>
    </source>
</evidence>
<keyword evidence="4" id="KW-1003">Cell membrane</keyword>
<dbReference type="PANTHER" id="PTHR43297">
    <property type="entry name" value="OLIGOPEPTIDE TRANSPORT ATP-BINDING PROTEIN APPD"/>
    <property type="match status" value="1"/>
</dbReference>
<organism evidence="9 10">
    <name type="scientific">Amnibacterium soli</name>
    <dbReference type="NCBI Taxonomy" id="1282736"/>
    <lineage>
        <taxon>Bacteria</taxon>
        <taxon>Bacillati</taxon>
        <taxon>Actinomycetota</taxon>
        <taxon>Actinomycetes</taxon>
        <taxon>Micrococcales</taxon>
        <taxon>Microbacteriaceae</taxon>
        <taxon>Amnibacterium</taxon>
    </lineage>
</organism>
<feature type="domain" description="ABC transporter" evidence="8">
    <location>
        <begin position="3"/>
        <end position="248"/>
    </location>
</feature>
<protein>
    <submittedName>
        <fullName evidence="9">ABC transporter ATP-binding protein</fullName>
    </submittedName>
</protein>
<evidence type="ECO:0000256" key="4">
    <source>
        <dbReference type="ARBA" id="ARBA00022475"/>
    </source>
</evidence>
<evidence type="ECO:0000256" key="2">
    <source>
        <dbReference type="ARBA" id="ARBA00005417"/>
    </source>
</evidence>
<dbReference type="PROSITE" id="PS00211">
    <property type="entry name" value="ABC_TRANSPORTER_1"/>
    <property type="match status" value="1"/>
</dbReference>